<dbReference type="EMBL" id="ML145142">
    <property type="protein sequence ID" value="TBU57067.1"/>
    <property type="molecule type" value="Genomic_DNA"/>
</dbReference>
<evidence type="ECO:0000313" key="3">
    <source>
        <dbReference type="EMBL" id="TBU57067.1"/>
    </source>
</evidence>
<keyword evidence="4" id="KW-1185">Reference proteome</keyword>
<feature type="region of interest" description="Disordered" evidence="1">
    <location>
        <begin position="1"/>
        <end position="47"/>
    </location>
</feature>
<reference evidence="2 4" key="1">
    <citation type="submission" date="2019-01" db="EMBL/GenBank/DDBJ databases">
        <title>Draft genome sequences of three monokaryotic isolates of the white-rot basidiomycete fungus Dichomitus squalens.</title>
        <authorList>
            <consortium name="DOE Joint Genome Institute"/>
            <person name="Lopez S.C."/>
            <person name="Andreopoulos B."/>
            <person name="Pangilinan J."/>
            <person name="Lipzen A."/>
            <person name="Riley R."/>
            <person name="Ahrendt S."/>
            <person name="Ng V."/>
            <person name="Barry K."/>
            <person name="Daum C."/>
            <person name="Grigoriev I.V."/>
            <person name="Hilden K.S."/>
            <person name="Makela M.R."/>
            <person name="de Vries R.P."/>
        </authorList>
    </citation>
    <scope>NUCLEOTIDE SEQUENCE [LARGE SCALE GENOMIC DNA]</scope>
    <source>
        <strain evidence="3 4">CBS 464.89</strain>
        <strain evidence="2">OM18370.1</strain>
    </source>
</reference>
<feature type="compositionally biased region" description="Basic and acidic residues" evidence="1">
    <location>
        <begin position="1"/>
        <end position="13"/>
    </location>
</feature>
<dbReference type="AlphaFoldDB" id="A0A4Q9MG58"/>
<sequence>MSDTHPDQARRYESGPPRTARRSHGSSDVLAVRTSARHHFERRDDRCCRGTSKRRVALISHR</sequence>
<dbReference type="EMBL" id="ML143472">
    <property type="protein sequence ID" value="TBU24811.1"/>
    <property type="molecule type" value="Genomic_DNA"/>
</dbReference>
<evidence type="ECO:0000256" key="1">
    <source>
        <dbReference type="SAM" id="MobiDB-lite"/>
    </source>
</evidence>
<evidence type="ECO:0000313" key="4">
    <source>
        <dbReference type="Proteomes" id="UP000292082"/>
    </source>
</evidence>
<organism evidence="2">
    <name type="scientific">Dichomitus squalens</name>
    <dbReference type="NCBI Taxonomy" id="114155"/>
    <lineage>
        <taxon>Eukaryota</taxon>
        <taxon>Fungi</taxon>
        <taxon>Dikarya</taxon>
        <taxon>Basidiomycota</taxon>
        <taxon>Agaricomycotina</taxon>
        <taxon>Agaricomycetes</taxon>
        <taxon>Polyporales</taxon>
        <taxon>Polyporaceae</taxon>
        <taxon>Dichomitus</taxon>
    </lineage>
</organism>
<dbReference type="Proteomes" id="UP000292957">
    <property type="component" value="Unassembled WGS sequence"/>
</dbReference>
<proteinExistence type="predicted"/>
<dbReference type="Proteomes" id="UP000292082">
    <property type="component" value="Unassembled WGS sequence"/>
</dbReference>
<evidence type="ECO:0000313" key="2">
    <source>
        <dbReference type="EMBL" id="TBU24811.1"/>
    </source>
</evidence>
<protein>
    <submittedName>
        <fullName evidence="2">Uncharacterized protein</fullName>
    </submittedName>
</protein>
<name>A0A4Q9MG58_9APHY</name>
<gene>
    <name evidence="3" type="ORF">BD310DRAFT_949708</name>
    <name evidence="2" type="ORF">BD311DRAFT_780753</name>
</gene>
<accession>A0A4Q9MG58</accession>